<protein>
    <submittedName>
        <fullName evidence="3">Pilus assembly protein</fullName>
    </submittedName>
</protein>
<dbReference type="RefSeq" id="WP_131567575.1">
    <property type="nucleotide sequence ID" value="NZ_JAINFK010000004.1"/>
</dbReference>
<evidence type="ECO:0000313" key="4">
    <source>
        <dbReference type="Proteomes" id="UP000291301"/>
    </source>
</evidence>
<reference evidence="3 4" key="1">
    <citation type="journal article" date="2015" name="Antonie Van Leeuwenhoek">
        <title>Oricola cellulosilytica gen. nov., sp. nov., a cellulose-degrading bacterium of the family Phyllobacteriaceae isolated from surface seashore water, and emended descriptions of Mesorhizobium loti and Phyllobacterium myrsinacearum.</title>
        <authorList>
            <person name="Hameed A."/>
            <person name="Shahina M."/>
            <person name="Lai W.A."/>
            <person name="Lin S.Y."/>
            <person name="Young L.S."/>
            <person name="Liu Y.C."/>
            <person name="Hsu Y.H."/>
            <person name="Young C.C."/>
        </authorList>
    </citation>
    <scope>NUCLEOTIDE SEQUENCE [LARGE SCALE GENOMIC DNA]</scope>
    <source>
        <strain evidence="3 4">KCTC 52183</strain>
    </source>
</reference>
<feature type="domain" description="TadE-like" evidence="2">
    <location>
        <begin position="16"/>
        <end position="50"/>
    </location>
</feature>
<evidence type="ECO:0000313" key="3">
    <source>
        <dbReference type="EMBL" id="TCD15468.1"/>
    </source>
</evidence>
<dbReference type="AlphaFoldDB" id="A0A4R0PFM9"/>
<proteinExistence type="predicted"/>
<name>A0A4R0PFM9_9HYPH</name>
<dbReference type="Pfam" id="PF07811">
    <property type="entry name" value="TadE"/>
    <property type="match status" value="1"/>
</dbReference>
<keyword evidence="1" id="KW-1133">Transmembrane helix</keyword>
<organism evidence="3 4">
    <name type="scientific">Oricola cellulosilytica</name>
    <dbReference type="NCBI Taxonomy" id="1429082"/>
    <lineage>
        <taxon>Bacteria</taxon>
        <taxon>Pseudomonadati</taxon>
        <taxon>Pseudomonadota</taxon>
        <taxon>Alphaproteobacteria</taxon>
        <taxon>Hyphomicrobiales</taxon>
        <taxon>Ahrensiaceae</taxon>
        <taxon>Oricola</taxon>
    </lineage>
</organism>
<keyword evidence="1" id="KW-0812">Transmembrane</keyword>
<gene>
    <name evidence="3" type="ORF">E0D97_08035</name>
</gene>
<dbReference type="Proteomes" id="UP000291301">
    <property type="component" value="Unassembled WGS sequence"/>
</dbReference>
<keyword evidence="1" id="KW-0472">Membrane</keyword>
<dbReference type="EMBL" id="SJST01000002">
    <property type="protein sequence ID" value="TCD15468.1"/>
    <property type="molecule type" value="Genomic_DNA"/>
</dbReference>
<comment type="caution">
    <text evidence="3">The sequence shown here is derived from an EMBL/GenBank/DDBJ whole genome shotgun (WGS) entry which is preliminary data.</text>
</comment>
<evidence type="ECO:0000256" key="1">
    <source>
        <dbReference type="SAM" id="Phobius"/>
    </source>
</evidence>
<feature type="transmembrane region" description="Helical" evidence="1">
    <location>
        <begin position="20"/>
        <end position="44"/>
    </location>
</feature>
<keyword evidence="4" id="KW-1185">Reference proteome</keyword>
<dbReference type="InterPro" id="IPR012495">
    <property type="entry name" value="TadE-like_dom"/>
</dbReference>
<evidence type="ECO:0000259" key="2">
    <source>
        <dbReference type="Pfam" id="PF07811"/>
    </source>
</evidence>
<sequence length="130" mass="14030">MQAGRYLTQFLKGEDGTAAVEFAIVANIFIAIVLGIFAIGYAFVVKSDIEQSITVAERYALINEESDAQLENIIRSSLPTYDGSQITISLERGSSSGILYVRAEIAYVIDLGISSIFGPVSIATSRIFPT</sequence>
<accession>A0A4R0PFM9</accession>